<dbReference type="Proteomes" id="UP000288351">
    <property type="component" value="Unassembled WGS sequence"/>
</dbReference>
<comment type="catalytic activity">
    <reaction evidence="1">
        <text>ATP + protein L-histidine = ADP + protein N-phospho-L-histidine.</text>
        <dbReference type="EC" id="2.7.13.3"/>
    </reaction>
</comment>
<feature type="transmembrane region" description="Helical" evidence="12">
    <location>
        <begin position="20"/>
        <end position="42"/>
    </location>
</feature>
<dbReference type="SUPFAM" id="SSF158472">
    <property type="entry name" value="HAMP domain-like"/>
    <property type="match status" value="1"/>
</dbReference>
<dbReference type="PANTHER" id="PTHR45436:SF5">
    <property type="entry name" value="SENSOR HISTIDINE KINASE TRCS"/>
    <property type="match status" value="1"/>
</dbReference>
<dbReference type="PROSITE" id="PS50885">
    <property type="entry name" value="HAMP"/>
    <property type="match status" value="1"/>
</dbReference>
<dbReference type="STRING" id="68570.DC74_1248"/>
<organism evidence="13 14">
    <name type="scientific">Streptomyces noursei</name>
    <name type="common">Streptomyces albulus</name>
    <dbReference type="NCBI Taxonomy" id="1971"/>
    <lineage>
        <taxon>Bacteria</taxon>
        <taxon>Bacillati</taxon>
        <taxon>Actinomycetota</taxon>
        <taxon>Actinomycetes</taxon>
        <taxon>Kitasatosporales</taxon>
        <taxon>Streptomycetaceae</taxon>
        <taxon>Streptomyces</taxon>
    </lineage>
</organism>
<dbReference type="Pfam" id="PF00512">
    <property type="entry name" value="HisKA"/>
    <property type="match status" value="1"/>
</dbReference>
<evidence type="ECO:0000256" key="1">
    <source>
        <dbReference type="ARBA" id="ARBA00000085"/>
    </source>
</evidence>
<evidence type="ECO:0000256" key="9">
    <source>
        <dbReference type="ARBA" id="ARBA00023012"/>
    </source>
</evidence>
<keyword evidence="6 12" id="KW-0812">Transmembrane</keyword>
<evidence type="ECO:0000256" key="3">
    <source>
        <dbReference type="ARBA" id="ARBA00012438"/>
    </source>
</evidence>
<keyword evidence="5" id="KW-0808">Transferase</keyword>
<dbReference type="SUPFAM" id="SSF47384">
    <property type="entry name" value="Homodimeric domain of signal transducing histidine kinase"/>
    <property type="match status" value="1"/>
</dbReference>
<dbReference type="InterPro" id="IPR036097">
    <property type="entry name" value="HisK_dim/P_sf"/>
</dbReference>
<gene>
    <name evidence="13" type="ORF">SALB_02052</name>
</gene>
<evidence type="ECO:0000313" key="13">
    <source>
        <dbReference type="EMBL" id="GCB89378.1"/>
    </source>
</evidence>
<dbReference type="AlphaFoldDB" id="A0A059W1Q9"/>
<feature type="transmembrane region" description="Helical" evidence="12">
    <location>
        <begin position="97"/>
        <end position="123"/>
    </location>
</feature>
<evidence type="ECO:0000256" key="8">
    <source>
        <dbReference type="ARBA" id="ARBA00022989"/>
    </source>
</evidence>
<dbReference type="RefSeq" id="WP_016578954.1">
    <property type="nucleotide sequence ID" value="NZ_BHXC01000006.1"/>
</dbReference>
<dbReference type="Gene3D" id="6.10.340.10">
    <property type="match status" value="1"/>
</dbReference>
<evidence type="ECO:0000256" key="12">
    <source>
        <dbReference type="SAM" id="Phobius"/>
    </source>
</evidence>
<dbReference type="eggNOG" id="COG4251">
    <property type="taxonomic scope" value="Bacteria"/>
</dbReference>
<dbReference type="SMART" id="SM00388">
    <property type="entry name" value="HisKA"/>
    <property type="match status" value="1"/>
</dbReference>
<dbReference type="Pfam" id="PF00672">
    <property type="entry name" value="HAMP"/>
    <property type="match status" value="1"/>
</dbReference>
<dbReference type="InterPro" id="IPR003660">
    <property type="entry name" value="HAMP_dom"/>
</dbReference>
<keyword evidence="10 12" id="KW-0472">Membrane</keyword>
<dbReference type="InterPro" id="IPR050428">
    <property type="entry name" value="TCS_sensor_his_kinase"/>
</dbReference>
<dbReference type="InterPro" id="IPR003594">
    <property type="entry name" value="HATPase_dom"/>
</dbReference>
<dbReference type="InterPro" id="IPR003661">
    <property type="entry name" value="HisK_dim/P_dom"/>
</dbReference>
<dbReference type="Gene3D" id="3.30.565.10">
    <property type="entry name" value="Histidine kinase-like ATPase, C-terminal domain"/>
    <property type="match status" value="1"/>
</dbReference>
<keyword evidence="7 13" id="KW-0418">Kinase</keyword>
<dbReference type="InterPro" id="IPR036890">
    <property type="entry name" value="HATPase_C_sf"/>
</dbReference>
<dbReference type="EMBL" id="BHXC01000006">
    <property type="protein sequence ID" value="GCB89378.1"/>
    <property type="molecule type" value="Genomic_DNA"/>
</dbReference>
<accession>A0A059W1Q9</accession>
<dbReference type="SMART" id="SM00304">
    <property type="entry name" value="HAMP"/>
    <property type="match status" value="1"/>
</dbReference>
<evidence type="ECO:0000256" key="4">
    <source>
        <dbReference type="ARBA" id="ARBA00022553"/>
    </source>
</evidence>
<dbReference type="CDD" id="cd00082">
    <property type="entry name" value="HisKA"/>
    <property type="match status" value="1"/>
</dbReference>
<name>A0A059W1Q9_STRNR</name>
<comment type="caution">
    <text evidence="13">The sequence shown here is derived from an EMBL/GenBank/DDBJ whole genome shotgun (WGS) entry which is preliminary data.</text>
</comment>
<keyword evidence="4" id="KW-0597">Phosphoprotein</keyword>
<sequence length="413" mass="43962">MRFRRVRGRPRTLSIHARLFLGFGGALAVCSALMVAIIYVGIRYLPTYDLTTPVDVPSPASTPPHAIGPPPNSPPSTTLQEGRRIDTSGLVRSKEDVWSTVLVVSVSGVLLVLAVGLGAGWILSRRLLAPLHTINRAAAKAGEGDLSYRINAQGPADELRELADTFDTTLGRLEESFAAHQRFAANASHELLTPLATTRAILQVAAVDPSAAELAELVPMLRETNERNIRVVQELLHLAAADQAVPDAEPVDLAEVAARAVHAARTDRTAQPTDVALSFTSDTPDTPDTGAAHRVSGSATLLHQLVVNLVDNARTHNVPGGTVRVRVEAHDGEVVLEVANTGPVVAPDLVDRLFEPFYRASPRVASDRSGHGLGLAIVRSLVHGHHGTVTARALPTGGLLVRVALPRWPRPGE</sequence>
<evidence type="ECO:0000313" key="14">
    <source>
        <dbReference type="Proteomes" id="UP000288351"/>
    </source>
</evidence>
<keyword evidence="9" id="KW-0902">Two-component regulatory system</keyword>
<feature type="region of interest" description="Disordered" evidence="11">
    <location>
        <begin position="56"/>
        <end position="82"/>
    </location>
</feature>
<dbReference type="Pfam" id="PF02518">
    <property type="entry name" value="HATPase_c"/>
    <property type="match status" value="1"/>
</dbReference>
<dbReference type="PROSITE" id="PS50109">
    <property type="entry name" value="HIS_KIN"/>
    <property type="match status" value="1"/>
</dbReference>
<dbReference type="CDD" id="cd06225">
    <property type="entry name" value="HAMP"/>
    <property type="match status" value="1"/>
</dbReference>
<keyword evidence="8 12" id="KW-1133">Transmembrane helix</keyword>
<dbReference type="InterPro" id="IPR004358">
    <property type="entry name" value="Sig_transdc_His_kin-like_C"/>
</dbReference>
<dbReference type="GO" id="GO:0000155">
    <property type="term" value="F:phosphorelay sensor kinase activity"/>
    <property type="evidence" value="ECO:0007669"/>
    <property type="project" value="InterPro"/>
</dbReference>
<dbReference type="SMART" id="SM00387">
    <property type="entry name" value="HATPase_c"/>
    <property type="match status" value="1"/>
</dbReference>
<evidence type="ECO:0000256" key="10">
    <source>
        <dbReference type="ARBA" id="ARBA00023136"/>
    </source>
</evidence>
<dbReference type="Gene3D" id="1.10.287.130">
    <property type="match status" value="1"/>
</dbReference>
<evidence type="ECO:0000256" key="2">
    <source>
        <dbReference type="ARBA" id="ARBA00004236"/>
    </source>
</evidence>
<reference evidence="13 14" key="1">
    <citation type="journal article" date="2019" name="Microbiol. Resour. Announc.">
        <title>Draft Genome Sequence of the Most Traditional epsilon-Poly-l-Lysine Producer, Streptomyces albulus NBRC14147.</title>
        <authorList>
            <person name="Yamanaka K."/>
            <person name="Hamano Y."/>
        </authorList>
    </citation>
    <scope>NUCLEOTIDE SEQUENCE [LARGE SCALE GENOMIC DNA]</scope>
    <source>
        <strain evidence="13 14">NBRC 14147</strain>
    </source>
</reference>
<evidence type="ECO:0000256" key="7">
    <source>
        <dbReference type="ARBA" id="ARBA00022777"/>
    </source>
</evidence>
<dbReference type="GO" id="GO:0005886">
    <property type="term" value="C:plasma membrane"/>
    <property type="evidence" value="ECO:0007669"/>
    <property type="project" value="UniProtKB-SubCell"/>
</dbReference>
<dbReference type="EC" id="2.7.13.3" evidence="3"/>
<comment type="subcellular location">
    <subcellularLocation>
        <location evidence="2">Cell membrane</location>
    </subcellularLocation>
</comment>
<proteinExistence type="predicted"/>
<dbReference type="InterPro" id="IPR005467">
    <property type="entry name" value="His_kinase_dom"/>
</dbReference>
<evidence type="ECO:0000256" key="11">
    <source>
        <dbReference type="SAM" id="MobiDB-lite"/>
    </source>
</evidence>
<feature type="compositionally biased region" description="Pro residues" evidence="11">
    <location>
        <begin position="60"/>
        <end position="74"/>
    </location>
</feature>
<dbReference type="PANTHER" id="PTHR45436">
    <property type="entry name" value="SENSOR HISTIDINE KINASE YKOH"/>
    <property type="match status" value="1"/>
</dbReference>
<evidence type="ECO:0000256" key="5">
    <source>
        <dbReference type="ARBA" id="ARBA00022679"/>
    </source>
</evidence>
<dbReference type="SUPFAM" id="SSF55874">
    <property type="entry name" value="ATPase domain of HSP90 chaperone/DNA topoisomerase II/histidine kinase"/>
    <property type="match status" value="1"/>
</dbReference>
<dbReference type="PRINTS" id="PR00344">
    <property type="entry name" value="BCTRLSENSOR"/>
</dbReference>
<protein>
    <recommendedName>
        <fullName evidence="3">histidine kinase</fullName>
        <ecNumber evidence="3">2.7.13.3</ecNumber>
    </recommendedName>
</protein>
<evidence type="ECO:0000256" key="6">
    <source>
        <dbReference type="ARBA" id="ARBA00022692"/>
    </source>
</evidence>